<dbReference type="OrthoDB" id="2507454at2759"/>
<proteinExistence type="predicted"/>
<feature type="compositionally biased region" description="Polar residues" evidence="1">
    <location>
        <begin position="24"/>
        <end position="33"/>
    </location>
</feature>
<name>A0A5B0QCA0_PUCGR</name>
<reference evidence="2 3" key="1">
    <citation type="submission" date="2019-05" db="EMBL/GenBank/DDBJ databases">
        <title>Emergence of the Ug99 lineage of the wheat stem rust pathogen through somatic hybridization.</title>
        <authorList>
            <person name="Li F."/>
            <person name="Upadhyaya N.M."/>
            <person name="Sperschneider J."/>
            <person name="Matny O."/>
            <person name="Nguyen-Phuc H."/>
            <person name="Mago R."/>
            <person name="Raley C."/>
            <person name="Miller M.E."/>
            <person name="Silverstein K.A.T."/>
            <person name="Henningsen E."/>
            <person name="Hirsch C.D."/>
            <person name="Visser B."/>
            <person name="Pretorius Z.A."/>
            <person name="Steffenson B.J."/>
            <person name="Schwessinger B."/>
            <person name="Dodds P.N."/>
            <person name="Figueroa M."/>
        </authorList>
    </citation>
    <scope>NUCLEOTIDE SEQUENCE [LARGE SCALE GENOMIC DNA]</scope>
    <source>
        <strain evidence="2">21-0</strain>
    </source>
</reference>
<evidence type="ECO:0000256" key="1">
    <source>
        <dbReference type="SAM" id="MobiDB-lite"/>
    </source>
</evidence>
<evidence type="ECO:0000313" key="3">
    <source>
        <dbReference type="Proteomes" id="UP000324748"/>
    </source>
</evidence>
<gene>
    <name evidence="2" type="ORF">PGT21_024065</name>
</gene>
<sequence>MSTDRGSNPTKDAPAHPTLDIKPTTMSTPSPKISTARLPILEAPGPQSNYLDWKLVVNHEVFKSQKSVTYSPLRSQQIVPRLGKTMTTLSVQSSSR</sequence>
<comment type="caution">
    <text evidence="2">The sequence shown here is derived from an EMBL/GenBank/DDBJ whole genome shotgun (WGS) entry which is preliminary data.</text>
</comment>
<dbReference type="Proteomes" id="UP000324748">
    <property type="component" value="Unassembled WGS sequence"/>
</dbReference>
<evidence type="ECO:0000313" key="2">
    <source>
        <dbReference type="EMBL" id="KAA1110523.1"/>
    </source>
</evidence>
<protein>
    <submittedName>
        <fullName evidence="2">Uncharacterized protein</fullName>
    </submittedName>
</protein>
<accession>A0A5B0QCA0</accession>
<feature type="compositionally biased region" description="Polar residues" evidence="1">
    <location>
        <begin position="1"/>
        <end position="10"/>
    </location>
</feature>
<feature type="region of interest" description="Disordered" evidence="1">
    <location>
        <begin position="1"/>
        <end position="35"/>
    </location>
</feature>
<dbReference type="AlphaFoldDB" id="A0A5B0QCA0"/>
<keyword evidence="3" id="KW-1185">Reference proteome</keyword>
<dbReference type="EMBL" id="VSWC01000027">
    <property type="protein sequence ID" value="KAA1110523.1"/>
    <property type="molecule type" value="Genomic_DNA"/>
</dbReference>
<organism evidence="2 3">
    <name type="scientific">Puccinia graminis f. sp. tritici</name>
    <dbReference type="NCBI Taxonomy" id="56615"/>
    <lineage>
        <taxon>Eukaryota</taxon>
        <taxon>Fungi</taxon>
        <taxon>Dikarya</taxon>
        <taxon>Basidiomycota</taxon>
        <taxon>Pucciniomycotina</taxon>
        <taxon>Pucciniomycetes</taxon>
        <taxon>Pucciniales</taxon>
        <taxon>Pucciniaceae</taxon>
        <taxon>Puccinia</taxon>
    </lineage>
</organism>